<dbReference type="EMBL" id="KQ964552">
    <property type="protein sequence ID" value="KXN68987.1"/>
    <property type="molecule type" value="Genomic_DNA"/>
</dbReference>
<evidence type="ECO:0000313" key="5">
    <source>
        <dbReference type="Proteomes" id="UP000070444"/>
    </source>
</evidence>
<dbReference type="InterPro" id="IPR005176">
    <property type="entry name" value="PONY_dom"/>
</dbReference>
<dbReference type="InterPro" id="IPR042460">
    <property type="entry name" value="DCN1-like_PONY"/>
</dbReference>
<accession>A0A137P1S4</accession>
<dbReference type="InterPro" id="IPR009060">
    <property type="entry name" value="UBA-like_sf"/>
</dbReference>
<dbReference type="GO" id="GO:0000151">
    <property type="term" value="C:ubiquitin ligase complex"/>
    <property type="evidence" value="ECO:0007669"/>
    <property type="project" value="TreeGrafter"/>
</dbReference>
<keyword evidence="5" id="KW-1185">Reference proteome</keyword>
<dbReference type="Pfam" id="PF03556">
    <property type="entry name" value="Cullin_binding"/>
    <property type="match status" value="1"/>
</dbReference>
<comment type="function">
    <text evidence="2">Neddylation of cullins play an essential role in the regulation of SCF-type complexes activity.</text>
</comment>
<evidence type="ECO:0000256" key="2">
    <source>
        <dbReference type="RuleBase" id="RU410713"/>
    </source>
</evidence>
<dbReference type="PANTHER" id="PTHR12281:SF31">
    <property type="entry name" value="DCN1-LIKE PROTEIN 3"/>
    <property type="match status" value="1"/>
</dbReference>
<dbReference type="InterPro" id="IPR014764">
    <property type="entry name" value="DCN-prot"/>
</dbReference>
<organism evidence="4 5">
    <name type="scientific">Conidiobolus coronatus (strain ATCC 28846 / CBS 209.66 / NRRL 28638)</name>
    <name type="common">Delacroixia coronata</name>
    <dbReference type="NCBI Taxonomy" id="796925"/>
    <lineage>
        <taxon>Eukaryota</taxon>
        <taxon>Fungi</taxon>
        <taxon>Fungi incertae sedis</taxon>
        <taxon>Zoopagomycota</taxon>
        <taxon>Entomophthoromycotina</taxon>
        <taxon>Entomophthoromycetes</taxon>
        <taxon>Entomophthorales</taxon>
        <taxon>Ancylistaceae</taxon>
        <taxon>Conidiobolus</taxon>
    </lineage>
</organism>
<dbReference type="STRING" id="796925.A0A137P1S4"/>
<reference evidence="4 5" key="1">
    <citation type="journal article" date="2015" name="Genome Biol. Evol.">
        <title>Phylogenomic analyses indicate that early fungi evolved digesting cell walls of algal ancestors of land plants.</title>
        <authorList>
            <person name="Chang Y."/>
            <person name="Wang S."/>
            <person name="Sekimoto S."/>
            <person name="Aerts A.L."/>
            <person name="Choi C."/>
            <person name="Clum A."/>
            <person name="LaButti K.M."/>
            <person name="Lindquist E.A."/>
            <person name="Yee Ngan C."/>
            <person name="Ohm R.A."/>
            <person name="Salamov A.A."/>
            <person name="Grigoriev I.V."/>
            <person name="Spatafora J.W."/>
            <person name="Berbee M.L."/>
        </authorList>
    </citation>
    <scope>NUCLEOTIDE SEQUENCE [LARGE SCALE GENOMIC DNA]</scope>
    <source>
        <strain evidence="4 5">NRRL 28638</strain>
    </source>
</reference>
<dbReference type="GO" id="GO:0032182">
    <property type="term" value="F:ubiquitin-like protein binding"/>
    <property type="evidence" value="ECO:0007669"/>
    <property type="project" value="TreeGrafter"/>
</dbReference>
<gene>
    <name evidence="4" type="ORF">CONCODRAFT_59779</name>
</gene>
<dbReference type="Pfam" id="PF14555">
    <property type="entry name" value="UBA_4"/>
    <property type="match status" value="1"/>
</dbReference>
<dbReference type="Gene3D" id="1.10.8.10">
    <property type="entry name" value="DNA helicase RuvA subunit, C-terminal domain"/>
    <property type="match status" value="1"/>
</dbReference>
<dbReference type="Proteomes" id="UP000070444">
    <property type="component" value="Unassembled WGS sequence"/>
</dbReference>
<dbReference type="OMA" id="LWCKFLQ"/>
<protein>
    <recommendedName>
        <fullName evidence="2">Defective in cullin neddylation protein</fullName>
    </recommendedName>
</protein>
<proteinExistence type="predicted"/>
<dbReference type="FunFam" id="1.10.238.200:FF:000003">
    <property type="entry name" value="DCN1-like protein 3"/>
    <property type="match status" value="1"/>
</dbReference>
<name>A0A137P1S4_CONC2</name>
<dbReference type="Gene3D" id="1.10.238.10">
    <property type="entry name" value="EF-hand"/>
    <property type="match status" value="1"/>
</dbReference>
<evidence type="ECO:0000313" key="4">
    <source>
        <dbReference type="EMBL" id="KXN68987.1"/>
    </source>
</evidence>
<dbReference type="PROSITE" id="PS51229">
    <property type="entry name" value="DCUN1"/>
    <property type="match status" value="1"/>
</dbReference>
<dbReference type="GO" id="GO:0031624">
    <property type="term" value="F:ubiquitin conjugating enzyme binding"/>
    <property type="evidence" value="ECO:0007669"/>
    <property type="project" value="TreeGrafter"/>
</dbReference>
<dbReference type="SUPFAM" id="SSF46934">
    <property type="entry name" value="UBA-like"/>
    <property type="match status" value="1"/>
</dbReference>
<keyword evidence="1" id="KW-0833">Ubl conjugation pathway</keyword>
<feature type="domain" description="DCUN1" evidence="3">
    <location>
        <begin position="55"/>
        <end position="242"/>
    </location>
</feature>
<dbReference type="OrthoDB" id="286637at2759"/>
<dbReference type="CDD" id="cd14348">
    <property type="entry name" value="UBA_p47"/>
    <property type="match status" value="1"/>
</dbReference>
<evidence type="ECO:0000256" key="1">
    <source>
        <dbReference type="ARBA" id="ARBA00022786"/>
    </source>
</evidence>
<sequence length="255" mass="28976">MPNSSDKKLIKNFVSITNASNDVATSFLKASKWNVEAALNEYFSNPQKFSGPDANFVQNLTQVYEQYKDANQDAILIDGTLSYFEDLGIDPTQVSALIVALELKSETVGEFTRENFINGWTELNCDTLEKMKAKISSLEVKYQSSKDFKKIYVFAFKYSLSPGQRSLGLETAIPLWECLIGSKYPHLESWIEFLQTEYNKAISKDTWNQFYDFIESVSPDMTDYDQDGAWPYAIDEFVTYARQKLSLPTPAPSLA</sequence>
<evidence type="ECO:0000259" key="3">
    <source>
        <dbReference type="PROSITE" id="PS51229"/>
    </source>
</evidence>
<dbReference type="AlphaFoldDB" id="A0A137P1S4"/>
<dbReference type="Gene3D" id="1.10.238.200">
    <property type="entry name" value="Cullin, PONY binding domain"/>
    <property type="match status" value="1"/>
</dbReference>
<dbReference type="GO" id="GO:0097602">
    <property type="term" value="F:cullin family protein binding"/>
    <property type="evidence" value="ECO:0007669"/>
    <property type="project" value="TreeGrafter"/>
</dbReference>
<dbReference type="PANTHER" id="PTHR12281">
    <property type="entry name" value="RP42 RELATED"/>
    <property type="match status" value="1"/>
</dbReference>
<dbReference type="GO" id="GO:0045116">
    <property type="term" value="P:protein neddylation"/>
    <property type="evidence" value="ECO:0007669"/>
    <property type="project" value="TreeGrafter"/>
</dbReference>
<dbReference type="GO" id="GO:0005886">
    <property type="term" value="C:plasma membrane"/>
    <property type="evidence" value="ECO:0007669"/>
    <property type="project" value="UniProtKB-ARBA"/>
</dbReference>